<dbReference type="OrthoDB" id="17644at2157"/>
<dbReference type="PANTHER" id="PTHR22942:SF47">
    <property type="entry name" value="DNA REPAIR AND RECOMBINATION PROTEIN RADB"/>
    <property type="match status" value="1"/>
</dbReference>
<dbReference type="GO" id="GO:0005524">
    <property type="term" value="F:ATP binding"/>
    <property type="evidence" value="ECO:0007669"/>
    <property type="project" value="UniProtKB-UniRule"/>
</dbReference>
<dbReference type="Pfam" id="PF08423">
    <property type="entry name" value="Rad51"/>
    <property type="match status" value="1"/>
</dbReference>
<accession>E1RIQ9</accession>
<dbReference type="HOGENOM" id="CLU_041732_2_0_2"/>
<keyword evidence="7 9" id="KW-0233">DNA recombination</keyword>
<evidence type="ECO:0000256" key="8">
    <source>
        <dbReference type="ARBA" id="ARBA00024641"/>
    </source>
</evidence>
<comment type="function">
    <text evidence="8 9">Involved in DNA repair and in homologous recombination. May regulate the cleavage reactions of the branch-structured DNA. Has a very weak ATPase activity that is not stimulated by DNA. Binds DNA but does not promote DNA strands exchange.</text>
</comment>
<comment type="similarity">
    <text evidence="1 9">Belongs to the eukaryotic RecA-like protein family. RadB subfamily.</text>
</comment>
<keyword evidence="4 9" id="KW-0227">DNA damage</keyword>
<gene>
    <name evidence="9" type="primary">radB</name>
    <name evidence="11" type="ordered locus">Mpet_1899</name>
</gene>
<protein>
    <recommendedName>
        <fullName evidence="2 9">DNA repair and recombination protein RadB</fullName>
    </recommendedName>
</protein>
<evidence type="ECO:0000256" key="3">
    <source>
        <dbReference type="ARBA" id="ARBA00022741"/>
    </source>
</evidence>
<dbReference type="NCBIfam" id="TIGR02237">
    <property type="entry name" value="recomb_radB"/>
    <property type="match status" value="1"/>
</dbReference>
<keyword evidence="6 9" id="KW-0238">DNA-binding</keyword>
<keyword evidence="12" id="KW-1185">Reference proteome</keyword>
<dbReference type="Gene3D" id="3.40.50.300">
    <property type="entry name" value="P-loop containing nucleotide triphosphate hydrolases"/>
    <property type="match status" value="1"/>
</dbReference>
<evidence type="ECO:0000313" key="11">
    <source>
        <dbReference type="EMBL" id="ADN36651.1"/>
    </source>
</evidence>
<evidence type="ECO:0000256" key="1">
    <source>
        <dbReference type="ARBA" id="ARBA00006876"/>
    </source>
</evidence>
<sequence length="226" mass="25046">MQEDKINTGSPEFDDLIGGGLEKKMITQVYGEPASGKSTICLMTAIEQLKAGKKVIYIDTEGFSVERFRQIAGEDNQTLAEDLIIFEPVDFDLQGLMIGECDKLLKTETDIGLIVLDSATALYRVEGGRSGESQRKLGSQMIRLLGFARRYDIPVLVSNQVFMDIDQNAVSGLGGTSLRHISKVIIRLEKKNGSRTAFLEKHRSKKEGDFLDFIIEEKGIRPISGL</sequence>
<dbReference type="PROSITE" id="PS50162">
    <property type="entry name" value="RECA_2"/>
    <property type="match status" value="1"/>
</dbReference>
<dbReference type="PIRSF" id="PIRSF003336">
    <property type="entry name" value="RadB"/>
    <property type="match status" value="1"/>
</dbReference>
<evidence type="ECO:0000256" key="4">
    <source>
        <dbReference type="ARBA" id="ARBA00022763"/>
    </source>
</evidence>
<reference evidence="11 12" key="1">
    <citation type="journal article" date="2010" name="Stand. Genomic Sci.">
        <title>Complete genome sequence of Methanoplanus petrolearius type strain (SEBR 4847).</title>
        <authorList>
            <person name="Brambilla E."/>
            <person name="Djao O.D."/>
            <person name="Daligault H."/>
            <person name="Lapidus A."/>
            <person name="Lucas S."/>
            <person name="Hammon N."/>
            <person name="Nolan M."/>
            <person name="Tice H."/>
            <person name="Cheng J.F."/>
            <person name="Han C."/>
            <person name="Tapia R."/>
            <person name="Goodwin L."/>
            <person name="Pitluck S."/>
            <person name="Liolios K."/>
            <person name="Ivanova N."/>
            <person name="Mavromatis K."/>
            <person name="Mikhailova N."/>
            <person name="Pati A."/>
            <person name="Chen A."/>
            <person name="Palaniappan K."/>
            <person name="Land M."/>
            <person name="Hauser L."/>
            <person name="Chang Y.J."/>
            <person name="Jeffries C.D."/>
            <person name="Rohde M."/>
            <person name="Spring S."/>
            <person name="Sikorski J."/>
            <person name="Goker M."/>
            <person name="Woyke T."/>
            <person name="Bristow J."/>
            <person name="Eisen J.A."/>
            <person name="Markowitz V."/>
            <person name="Hugenholtz P."/>
            <person name="Kyrpides N.C."/>
            <person name="Klenk H.P."/>
        </authorList>
    </citation>
    <scope>NUCLEOTIDE SEQUENCE [LARGE SCALE GENOMIC DNA]</scope>
    <source>
        <strain evidence="12">DSM 11571 / OCM 486 / SEBR 4847</strain>
    </source>
</reference>
<keyword evidence="3 9" id="KW-0547">Nucleotide-binding</keyword>
<dbReference type="Proteomes" id="UP000006565">
    <property type="component" value="Chromosome"/>
</dbReference>
<proteinExistence type="inferred from homology"/>
<organism evidence="11 12">
    <name type="scientific">Methanolacinia petrolearia (strain DSM 11571 / OCM 486 / SEBR 4847)</name>
    <name type="common">Methanoplanus petrolearius</name>
    <dbReference type="NCBI Taxonomy" id="679926"/>
    <lineage>
        <taxon>Archaea</taxon>
        <taxon>Methanobacteriati</taxon>
        <taxon>Methanobacteriota</taxon>
        <taxon>Stenosarchaea group</taxon>
        <taxon>Methanomicrobia</taxon>
        <taxon>Methanomicrobiales</taxon>
        <taxon>Methanomicrobiaceae</taxon>
        <taxon>Methanolacinia</taxon>
    </lineage>
</organism>
<evidence type="ECO:0000256" key="6">
    <source>
        <dbReference type="ARBA" id="ARBA00023125"/>
    </source>
</evidence>
<evidence type="ECO:0000313" key="12">
    <source>
        <dbReference type="Proteomes" id="UP000006565"/>
    </source>
</evidence>
<evidence type="ECO:0000256" key="7">
    <source>
        <dbReference type="ARBA" id="ARBA00023172"/>
    </source>
</evidence>
<dbReference type="InterPro" id="IPR011939">
    <property type="entry name" value="DNA_repair_and_recomb_RadB"/>
</dbReference>
<feature type="domain" description="RecA family profile 1" evidence="10">
    <location>
        <begin position="2"/>
        <end position="161"/>
    </location>
</feature>
<dbReference type="KEGG" id="mpi:Mpet_1899"/>
<dbReference type="eggNOG" id="arCOG00417">
    <property type="taxonomic scope" value="Archaea"/>
</dbReference>
<dbReference type="EMBL" id="CP002117">
    <property type="protein sequence ID" value="ADN36651.1"/>
    <property type="molecule type" value="Genomic_DNA"/>
</dbReference>
<evidence type="ECO:0000256" key="2">
    <source>
        <dbReference type="ARBA" id="ARBA00018143"/>
    </source>
</evidence>
<dbReference type="HAMAP" id="MF_00350">
    <property type="entry name" value="RadB"/>
    <property type="match status" value="1"/>
</dbReference>
<dbReference type="RefSeq" id="WP_013329828.1">
    <property type="nucleotide sequence ID" value="NC_014507.1"/>
</dbReference>
<evidence type="ECO:0000256" key="9">
    <source>
        <dbReference type="HAMAP-Rule" id="MF_00350"/>
    </source>
</evidence>
<dbReference type="GO" id="GO:0006281">
    <property type="term" value="P:DNA repair"/>
    <property type="evidence" value="ECO:0007669"/>
    <property type="project" value="UniProtKB-UniRule"/>
</dbReference>
<dbReference type="SUPFAM" id="SSF52540">
    <property type="entry name" value="P-loop containing nucleoside triphosphate hydrolases"/>
    <property type="match status" value="1"/>
</dbReference>
<dbReference type="GeneID" id="9744376"/>
<dbReference type="InterPro" id="IPR027417">
    <property type="entry name" value="P-loop_NTPase"/>
</dbReference>
<dbReference type="GO" id="GO:0006310">
    <property type="term" value="P:DNA recombination"/>
    <property type="evidence" value="ECO:0007669"/>
    <property type="project" value="UniProtKB-UniRule"/>
</dbReference>
<dbReference type="PANTHER" id="PTHR22942">
    <property type="entry name" value="RECA/RAD51/RADA DNA STRAND-PAIRING FAMILY MEMBER"/>
    <property type="match status" value="1"/>
</dbReference>
<evidence type="ECO:0000259" key="10">
    <source>
        <dbReference type="PROSITE" id="PS50162"/>
    </source>
</evidence>
<evidence type="ECO:0000256" key="5">
    <source>
        <dbReference type="ARBA" id="ARBA00022840"/>
    </source>
</evidence>
<dbReference type="STRING" id="679926.Mpet_1899"/>
<dbReference type="AlphaFoldDB" id="E1RIQ9"/>
<dbReference type="InterPro" id="IPR020588">
    <property type="entry name" value="RecA_ATP-bd"/>
</dbReference>
<dbReference type="GO" id="GO:0140664">
    <property type="term" value="F:ATP-dependent DNA damage sensor activity"/>
    <property type="evidence" value="ECO:0007669"/>
    <property type="project" value="InterPro"/>
</dbReference>
<dbReference type="GO" id="GO:0003684">
    <property type="term" value="F:damaged DNA binding"/>
    <property type="evidence" value="ECO:0007669"/>
    <property type="project" value="UniProtKB-UniRule"/>
</dbReference>
<name>E1RIQ9_METP4</name>
<dbReference type="InterPro" id="IPR013632">
    <property type="entry name" value="Rad51_C"/>
</dbReference>
<keyword evidence="5 9" id="KW-0067">ATP-binding</keyword>